<gene>
    <name evidence="4" type="ORF">GCM10023171_23160</name>
</gene>
<dbReference type="SUPFAM" id="SSF51261">
    <property type="entry name" value="Duplicated hybrid motif"/>
    <property type="match status" value="1"/>
</dbReference>
<dbReference type="InterPro" id="IPR011055">
    <property type="entry name" value="Dup_hybrid_motif"/>
</dbReference>
<sequence length="281" mass="27972">MSAQNPIEKKSAVVGSEGATTRPAAGSRYRGMVRPVRTIAILGAVGALVGAIALPAFASANGTAGAAPVTTQRIAADNAQSIVVASEATQATSERSTFTATTPGEIEAKKAEAAAAARAAEVAAAAAARAAQPASSPSYAGYAMVAPGSGLIRYPLLPGSYTSGEGPGSGRGHQGWDMLAPQGTPIYASMAGTVTGSAESIGGYGVCIIIQSDINGTGVESRYGHMVYGSRLVQQGEQVAAGQLIGMVGNTGNSYGSHLHFEVHIGGGIVDPESWLAANAG</sequence>
<keyword evidence="2" id="KW-1133">Transmembrane helix</keyword>
<dbReference type="InterPro" id="IPR016047">
    <property type="entry name" value="M23ase_b-sheet_dom"/>
</dbReference>
<accession>A0ABP8PH87</accession>
<feature type="domain" description="M23ase beta-sheet core" evidence="3">
    <location>
        <begin position="172"/>
        <end position="272"/>
    </location>
</feature>
<keyword evidence="5" id="KW-1185">Reference proteome</keyword>
<dbReference type="InterPro" id="IPR050570">
    <property type="entry name" value="Cell_wall_metabolism_enzyme"/>
</dbReference>
<feature type="region of interest" description="Disordered" evidence="1">
    <location>
        <begin position="1"/>
        <end position="27"/>
    </location>
</feature>
<evidence type="ECO:0000313" key="5">
    <source>
        <dbReference type="Proteomes" id="UP001500731"/>
    </source>
</evidence>
<organism evidence="4 5">
    <name type="scientific">Microbacterium panaciterrae</name>
    <dbReference type="NCBI Taxonomy" id="985759"/>
    <lineage>
        <taxon>Bacteria</taxon>
        <taxon>Bacillati</taxon>
        <taxon>Actinomycetota</taxon>
        <taxon>Actinomycetes</taxon>
        <taxon>Micrococcales</taxon>
        <taxon>Microbacteriaceae</taxon>
        <taxon>Microbacterium</taxon>
    </lineage>
</organism>
<evidence type="ECO:0000256" key="2">
    <source>
        <dbReference type="SAM" id="Phobius"/>
    </source>
</evidence>
<dbReference type="EMBL" id="BAABGP010000016">
    <property type="protein sequence ID" value="GAA4486692.1"/>
    <property type="molecule type" value="Genomic_DNA"/>
</dbReference>
<dbReference type="CDD" id="cd12797">
    <property type="entry name" value="M23_peptidase"/>
    <property type="match status" value="1"/>
</dbReference>
<protein>
    <recommendedName>
        <fullName evidence="3">M23ase beta-sheet core domain-containing protein</fullName>
    </recommendedName>
</protein>
<reference evidence="5" key="1">
    <citation type="journal article" date="2019" name="Int. J. Syst. Evol. Microbiol.">
        <title>The Global Catalogue of Microorganisms (GCM) 10K type strain sequencing project: providing services to taxonomists for standard genome sequencing and annotation.</title>
        <authorList>
            <consortium name="The Broad Institute Genomics Platform"/>
            <consortium name="The Broad Institute Genome Sequencing Center for Infectious Disease"/>
            <person name="Wu L."/>
            <person name="Ma J."/>
        </authorList>
    </citation>
    <scope>NUCLEOTIDE SEQUENCE [LARGE SCALE GENOMIC DNA]</scope>
    <source>
        <strain evidence="5">JCM 17839</strain>
    </source>
</reference>
<keyword evidence="2" id="KW-0472">Membrane</keyword>
<evidence type="ECO:0000313" key="4">
    <source>
        <dbReference type="EMBL" id="GAA4486692.1"/>
    </source>
</evidence>
<evidence type="ECO:0000259" key="3">
    <source>
        <dbReference type="Pfam" id="PF01551"/>
    </source>
</evidence>
<dbReference type="Pfam" id="PF01551">
    <property type="entry name" value="Peptidase_M23"/>
    <property type="match status" value="1"/>
</dbReference>
<dbReference type="Proteomes" id="UP001500731">
    <property type="component" value="Unassembled WGS sequence"/>
</dbReference>
<dbReference type="PANTHER" id="PTHR21666:SF270">
    <property type="entry name" value="MUREIN HYDROLASE ACTIVATOR ENVC"/>
    <property type="match status" value="1"/>
</dbReference>
<name>A0ABP8PH87_9MICO</name>
<evidence type="ECO:0000256" key="1">
    <source>
        <dbReference type="SAM" id="MobiDB-lite"/>
    </source>
</evidence>
<keyword evidence="2" id="KW-0812">Transmembrane</keyword>
<comment type="caution">
    <text evidence="4">The sequence shown here is derived from an EMBL/GenBank/DDBJ whole genome shotgun (WGS) entry which is preliminary data.</text>
</comment>
<dbReference type="Gene3D" id="2.70.70.10">
    <property type="entry name" value="Glucose Permease (Domain IIA)"/>
    <property type="match status" value="1"/>
</dbReference>
<dbReference type="PANTHER" id="PTHR21666">
    <property type="entry name" value="PEPTIDASE-RELATED"/>
    <property type="match status" value="1"/>
</dbReference>
<proteinExistence type="predicted"/>
<dbReference type="RefSeq" id="WP_345187130.1">
    <property type="nucleotide sequence ID" value="NZ_BAABGP010000016.1"/>
</dbReference>
<feature type="transmembrane region" description="Helical" evidence="2">
    <location>
        <begin position="38"/>
        <end position="58"/>
    </location>
</feature>